<reference evidence="1" key="1">
    <citation type="thesis" date="2020" institute="ProQuest LLC" country="789 East Eisenhower Parkway, Ann Arbor, MI, USA">
        <title>Comparative Genomics and Chromosome Evolution.</title>
        <authorList>
            <person name="Mudd A.B."/>
        </authorList>
    </citation>
    <scope>NUCLEOTIDE SEQUENCE</scope>
    <source>
        <strain evidence="1">Female2</strain>
        <tissue evidence="1">Blood</tissue>
    </source>
</reference>
<dbReference type="AlphaFoldDB" id="A0A8T2ITR5"/>
<name>A0A8T2ITR5_9PIPI</name>
<keyword evidence="2" id="KW-1185">Reference proteome</keyword>
<dbReference type="Proteomes" id="UP000812440">
    <property type="component" value="Chromosome 7"/>
</dbReference>
<gene>
    <name evidence="1" type="ORF">GDO86_012722</name>
</gene>
<dbReference type="EMBL" id="JAACNH010000008">
    <property type="protein sequence ID" value="KAG8434454.1"/>
    <property type="molecule type" value="Genomic_DNA"/>
</dbReference>
<accession>A0A8T2ITR5</accession>
<comment type="caution">
    <text evidence="1">The sequence shown here is derived from an EMBL/GenBank/DDBJ whole genome shotgun (WGS) entry which is preliminary data.</text>
</comment>
<evidence type="ECO:0000313" key="1">
    <source>
        <dbReference type="EMBL" id="KAG8434454.1"/>
    </source>
</evidence>
<protein>
    <submittedName>
        <fullName evidence="1">Uncharacterized protein</fullName>
    </submittedName>
</protein>
<organism evidence="1 2">
    <name type="scientific">Hymenochirus boettgeri</name>
    <name type="common">Congo dwarf clawed frog</name>
    <dbReference type="NCBI Taxonomy" id="247094"/>
    <lineage>
        <taxon>Eukaryota</taxon>
        <taxon>Metazoa</taxon>
        <taxon>Chordata</taxon>
        <taxon>Craniata</taxon>
        <taxon>Vertebrata</taxon>
        <taxon>Euteleostomi</taxon>
        <taxon>Amphibia</taxon>
        <taxon>Batrachia</taxon>
        <taxon>Anura</taxon>
        <taxon>Pipoidea</taxon>
        <taxon>Pipidae</taxon>
        <taxon>Pipinae</taxon>
        <taxon>Hymenochirus</taxon>
    </lineage>
</organism>
<evidence type="ECO:0000313" key="2">
    <source>
        <dbReference type="Proteomes" id="UP000812440"/>
    </source>
</evidence>
<sequence>MHHIYVTVTVDAPCMDSMIAVKRLHRSYGECGRIFGGSFNTMRSLEQSRSLGRNWPNFICRFSVKKKTQQTNQ</sequence>
<proteinExistence type="predicted"/>